<evidence type="ECO:0000313" key="1">
    <source>
        <dbReference type="EMBL" id="MBU5674632.1"/>
    </source>
</evidence>
<organism evidence="1 2">
    <name type="scientific">Paenibacillus brevis</name>
    <dbReference type="NCBI Taxonomy" id="2841508"/>
    <lineage>
        <taxon>Bacteria</taxon>
        <taxon>Bacillati</taxon>
        <taxon>Bacillota</taxon>
        <taxon>Bacilli</taxon>
        <taxon>Bacillales</taxon>
        <taxon>Paenibacillaceae</taxon>
        <taxon>Paenibacillus</taxon>
    </lineage>
</organism>
<reference evidence="1 2" key="1">
    <citation type="submission" date="2021-06" db="EMBL/GenBank/DDBJ databases">
        <authorList>
            <person name="Sun Q."/>
            <person name="Li D."/>
        </authorList>
    </citation>
    <scope>NUCLEOTIDE SEQUENCE [LARGE SCALE GENOMIC DNA]</scope>
    <source>
        <strain evidence="1 2">MSJ-6</strain>
    </source>
</reference>
<keyword evidence="2" id="KW-1185">Reference proteome</keyword>
<gene>
    <name evidence="1" type="ORF">KQJ23_22595</name>
</gene>
<comment type="caution">
    <text evidence="1">The sequence shown here is derived from an EMBL/GenBank/DDBJ whole genome shotgun (WGS) entry which is preliminary data.</text>
</comment>
<proteinExistence type="predicted"/>
<sequence length="313" mass="34557">MDPLTYERMFGILDISIIFYLDGGRVHMSETLATARSFLLTHARLLERRLFEVLFEGAHPALVGNVVRAYQNSDGGLGHALEPDVRCPESQPLLTSFGLGALEEAGYRNLEFATSICNYLQSVSDKKGLVPFFLKSANQSPLASHWMHSTVSPGFNPTAELCGLLHYQGVEHEWLSVATETCCEMFVKEPPLEAHALLCAVRLAEYIPDKAMAENLLDVIATALPRASFFKLDAASDAYGLTPLHFARKPGSISRPLFTQSQIDNHLEVLTKQQLPDGGWPISWEAPGPASELEWRGRVTIEAICRLSAYGII</sequence>
<accession>A0ABS6FWL7</accession>
<dbReference type="EMBL" id="JAHLQJ010000033">
    <property type="protein sequence ID" value="MBU5674632.1"/>
    <property type="molecule type" value="Genomic_DNA"/>
</dbReference>
<name>A0ABS6FWL7_9BACL</name>
<dbReference type="Proteomes" id="UP000743001">
    <property type="component" value="Unassembled WGS sequence"/>
</dbReference>
<protein>
    <submittedName>
        <fullName evidence="1">Uncharacterized protein</fullName>
    </submittedName>
</protein>
<evidence type="ECO:0000313" key="2">
    <source>
        <dbReference type="Proteomes" id="UP000743001"/>
    </source>
</evidence>
<dbReference type="RefSeq" id="WP_216481176.1">
    <property type="nucleotide sequence ID" value="NZ_JAHLQJ010000033.1"/>
</dbReference>